<feature type="chain" id="PRO_5021756458" description="Ice-binding protein C-terminal domain-containing protein" evidence="1">
    <location>
        <begin position="23"/>
        <end position="227"/>
    </location>
</feature>
<gene>
    <name evidence="3" type="ORF">HG15A2_47150</name>
</gene>
<dbReference type="Proteomes" id="UP000319852">
    <property type="component" value="Chromosome"/>
</dbReference>
<sequence precursor="true">MRSWNLLSAGLIACAFALPVSAGEIVFTETFDTNNASWANSAADDFVTHVPTGGVLDSGYVTTQRTFEEIAGGSSVTFRAQDEFNSSGNAFVGNWRELGYTQLKYSVRHNAPVPVSFSARASGPGNFPGATSVTFGAPVLPNVWTDLTFEFSAGSPSIVTYEGSDHETVFSNVGHVQVSMSVPVGFETSTQPITIDLDNVSVAVPEPSSVALASLLSLGLCWARRKK</sequence>
<evidence type="ECO:0000259" key="2">
    <source>
        <dbReference type="Pfam" id="PF07589"/>
    </source>
</evidence>
<dbReference type="Pfam" id="PF07589">
    <property type="entry name" value="PEP-CTERM"/>
    <property type="match status" value="1"/>
</dbReference>
<evidence type="ECO:0000313" key="4">
    <source>
        <dbReference type="Proteomes" id="UP000319852"/>
    </source>
</evidence>
<feature type="signal peptide" evidence="1">
    <location>
        <begin position="1"/>
        <end position="22"/>
    </location>
</feature>
<dbReference type="RefSeq" id="WP_145063511.1">
    <property type="nucleotide sequence ID" value="NZ_CP036263.1"/>
</dbReference>
<feature type="domain" description="Ice-binding protein C-terminal" evidence="2">
    <location>
        <begin position="203"/>
        <end position="225"/>
    </location>
</feature>
<keyword evidence="4" id="KW-1185">Reference proteome</keyword>
<dbReference type="EMBL" id="CP036263">
    <property type="protein sequence ID" value="QDT01373.1"/>
    <property type="molecule type" value="Genomic_DNA"/>
</dbReference>
<proteinExistence type="predicted"/>
<evidence type="ECO:0000313" key="3">
    <source>
        <dbReference type="EMBL" id="QDT01373.1"/>
    </source>
</evidence>
<dbReference type="NCBIfam" id="TIGR02595">
    <property type="entry name" value="PEP_CTERM"/>
    <property type="match status" value="1"/>
</dbReference>
<protein>
    <recommendedName>
        <fullName evidence="2">Ice-binding protein C-terminal domain-containing protein</fullName>
    </recommendedName>
</protein>
<reference evidence="3 4" key="1">
    <citation type="submission" date="2019-02" db="EMBL/GenBank/DDBJ databases">
        <title>Deep-cultivation of Planctomycetes and their phenomic and genomic characterization uncovers novel biology.</title>
        <authorList>
            <person name="Wiegand S."/>
            <person name="Jogler M."/>
            <person name="Boedeker C."/>
            <person name="Pinto D."/>
            <person name="Vollmers J."/>
            <person name="Rivas-Marin E."/>
            <person name="Kohn T."/>
            <person name="Peeters S.H."/>
            <person name="Heuer A."/>
            <person name="Rast P."/>
            <person name="Oberbeckmann S."/>
            <person name="Bunk B."/>
            <person name="Jeske O."/>
            <person name="Meyerdierks A."/>
            <person name="Storesund J.E."/>
            <person name="Kallscheuer N."/>
            <person name="Luecker S."/>
            <person name="Lage O.M."/>
            <person name="Pohl T."/>
            <person name="Merkel B.J."/>
            <person name="Hornburger P."/>
            <person name="Mueller R.-W."/>
            <person name="Bruemmer F."/>
            <person name="Labrenz M."/>
            <person name="Spormann A.M."/>
            <person name="Op den Camp H."/>
            <person name="Overmann J."/>
            <person name="Amann R."/>
            <person name="Jetten M.S.M."/>
            <person name="Mascher T."/>
            <person name="Medema M.H."/>
            <person name="Devos D.P."/>
            <person name="Kaster A.-K."/>
            <person name="Ovreas L."/>
            <person name="Rohde M."/>
            <person name="Galperin M.Y."/>
            <person name="Jogler C."/>
        </authorList>
    </citation>
    <scope>NUCLEOTIDE SEQUENCE [LARGE SCALE GENOMIC DNA]</scope>
    <source>
        <strain evidence="3 4">HG15A2</strain>
    </source>
</reference>
<keyword evidence="1" id="KW-0732">Signal</keyword>
<evidence type="ECO:0000256" key="1">
    <source>
        <dbReference type="SAM" id="SignalP"/>
    </source>
</evidence>
<name>A0A517N2L8_9BACT</name>
<accession>A0A517N2L8</accession>
<dbReference type="OrthoDB" id="284817at2"/>
<dbReference type="AlphaFoldDB" id="A0A517N2L8"/>
<organism evidence="3 4">
    <name type="scientific">Adhaeretor mobilis</name>
    <dbReference type="NCBI Taxonomy" id="1930276"/>
    <lineage>
        <taxon>Bacteria</taxon>
        <taxon>Pseudomonadati</taxon>
        <taxon>Planctomycetota</taxon>
        <taxon>Planctomycetia</taxon>
        <taxon>Pirellulales</taxon>
        <taxon>Lacipirellulaceae</taxon>
        <taxon>Adhaeretor</taxon>
    </lineage>
</organism>
<dbReference type="InterPro" id="IPR013424">
    <property type="entry name" value="Ice-binding_C"/>
</dbReference>
<dbReference type="KEGG" id="amob:HG15A2_47150"/>